<feature type="compositionally biased region" description="Low complexity" evidence="1">
    <location>
        <begin position="348"/>
        <end position="369"/>
    </location>
</feature>
<feature type="region of interest" description="Disordered" evidence="1">
    <location>
        <begin position="140"/>
        <end position="274"/>
    </location>
</feature>
<feature type="compositionally biased region" description="Polar residues" evidence="1">
    <location>
        <begin position="390"/>
        <end position="414"/>
    </location>
</feature>
<evidence type="ECO:0000256" key="1">
    <source>
        <dbReference type="SAM" id="MobiDB-lite"/>
    </source>
</evidence>
<accession>A0A914GSG2</accession>
<name>A0A914GSG2_GLORO</name>
<evidence type="ECO:0000313" key="2">
    <source>
        <dbReference type="Proteomes" id="UP000887572"/>
    </source>
</evidence>
<feature type="compositionally biased region" description="Polar residues" evidence="1">
    <location>
        <begin position="421"/>
        <end position="435"/>
    </location>
</feature>
<feature type="compositionally biased region" description="Polar residues" evidence="1">
    <location>
        <begin position="248"/>
        <end position="268"/>
    </location>
</feature>
<evidence type="ECO:0000313" key="3">
    <source>
        <dbReference type="WBParaSite" id="Gr19_v10_g10953.t1"/>
    </source>
</evidence>
<proteinExistence type="predicted"/>
<dbReference type="WBParaSite" id="Gr19_v10_g10953.t1">
    <property type="protein sequence ID" value="Gr19_v10_g10953.t1"/>
    <property type="gene ID" value="Gr19_v10_g10953"/>
</dbReference>
<dbReference type="AlphaFoldDB" id="A0A914GSG2"/>
<sequence>MLNPTDFDQFVAELDLRQRAQVDEGQRTADVARPSRTANSRVKLCLPTLVKYLTTIEAAGGGSRKSAFEQFKEDPRAMALVEQLEEIGFKMDRKTLTKYIKDIKKEAQQNPGFESQLTEWDFSNPAPQFIQATQIAQQSSNFTSGNPGSSTSASNRGKSINFSKGSNTANWPLSSITGSASHYGAMPSQQAPQIAQQSSNFTSGNPGSSTSASHRGKSTNFSKAPGSSSHHQAPPTDDTFVQSHAGIDSTNWFGENSQNDEGSLQSMVNPKKPSSWKNAWGAVSNLFGASPQEPQFLPPMHDTSAASSYYSTNDQTLQSMITPRNQKGFYGTPYLPNQSQSTGRTGASNFSSSTPKSSNFNSGNPGSSSHYGGAMPFQQAPMSGTLFPAFSNQPSNQSAPLNPSTKFVSSQPGTPSLDCSGGNSQNNDGSLYSVVNTRRPSSSIGLKMDIKTLADYLRRIEEEAQQNPAGFGATDHLPNQSQEWDFSKPAPPFIQAPQIAQQSSNFTSGNPGSLTSALKRGKSIDFSKKNSDNWPLSSITGALSHYAAMPSQQVPPMHGTFVQSQAGTDSTIFFGGNSQNNEGTLESMVNPKNPSSWKNAWGAVSNLFGASPQEPQFSPPSMHDTSAASSYYPSNQPDDQTLQSMITPRNQKVCVIPTWNAFFGL</sequence>
<feature type="region of interest" description="Disordered" evidence="1">
    <location>
        <begin position="324"/>
        <end position="435"/>
    </location>
</feature>
<keyword evidence="2" id="KW-1185">Reference proteome</keyword>
<reference evidence="3" key="1">
    <citation type="submission" date="2022-11" db="UniProtKB">
        <authorList>
            <consortium name="WormBaseParasite"/>
        </authorList>
    </citation>
    <scope>IDENTIFICATION</scope>
</reference>
<dbReference type="Proteomes" id="UP000887572">
    <property type="component" value="Unplaced"/>
</dbReference>
<feature type="compositionally biased region" description="Polar residues" evidence="1">
    <location>
        <begin position="200"/>
        <end position="231"/>
    </location>
</feature>
<protein>
    <submittedName>
        <fullName evidence="3">Uncharacterized protein</fullName>
    </submittedName>
</protein>
<feature type="compositionally biased region" description="Polar residues" evidence="1">
    <location>
        <begin position="623"/>
        <end position="642"/>
    </location>
</feature>
<feature type="region of interest" description="Disordered" evidence="1">
    <location>
        <begin position="610"/>
        <end position="642"/>
    </location>
</feature>
<feature type="compositionally biased region" description="Low complexity" evidence="1">
    <location>
        <begin position="187"/>
        <end position="199"/>
    </location>
</feature>
<organism evidence="2 3">
    <name type="scientific">Globodera rostochiensis</name>
    <name type="common">Golden nematode worm</name>
    <name type="synonym">Heterodera rostochiensis</name>
    <dbReference type="NCBI Taxonomy" id="31243"/>
    <lineage>
        <taxon>Eukaryota</taxon>
        <taxon>Metazoa</taxon>
        <taxon>Ecdysozoa</taxon>
        <taxon>Nematoda</taxon>
        <taxon>Chromadorea</taxon>
        <taxon>Rhabditida</taxon>
        <taxon>Tylenchina</taxon>
        <taxon>Tylenchomorpha</taxon>
        <taxon>Tylenchoidea</taxon>
        <taxon>Heteroderidae</taxon>
        <taxon>Heteroderinae</taxon>
        <taxon>Globodera</taxon>
    </lineage>
</organism>
<feature type="compositionally biased region" description="Polar residues" evidence="1">
    <location>
        <begin position="140"/>
        <end position="180"/>
    </location>
</feature>
<feature type="compositionally biased region" description="Polar residues" evidence="1">
    <location>
        <begin position="335"/>
        <end position="347"/>
    </location>
</feature>